<keyword evidence="1" id="KW-1133">Transmembrane helix</keyword>
<dbReference type="InterPro" id="IPR039448">
    <property type="entry name" value="Beta_helix"/>
</dbReference>
<feature type="transmembrane region" description="Helical" evidence="1">
    <location>
        <begin position="350"/>
        <end position="367"/>
    </location>
</feature>
<dbReference type="EMBL" id="JBHTIK010000002">
    <property type="protein sequence ID" value="MFD0847456.1"/>
    <property type="molecule type" value="Genomic_DNA"/>
</dbReference>
<name>A0ABW3C195_SPHXN</name>
<evidence type="ECO:0000256" key="2">
    <source>
        <dbReference type="SAM" id="SignalP"/>
    </source>
</evidence>
<proteinExistence type="predicted"/>
<keyword evidence="1" id="KW-0812">Transmembrane</keyword>
<feature type="chain" id="PRO_5047422608" evidence="2">
    <location>
        <begin position="30"/>
        <end position="374"/>
    </location>
</feature>
<keyword evidence="1" id="KW-0472">Membrane</keyword>
<dbReference type="SMART" id="SM00710">
    <property type="entry name" value="PbH1"/>
    <property type="match status" value="5"/>
</dbReference>
<comment type="caution">
    <text evidence="4">The sequence shown here is derived from an EMBL/GenBank/DDBJ whole genome shotgun (WGS) entry which is preliminary data.</text>
</comment>
<evidence type="ECO:0000259" key="3">
    <source>
        <dbReference type="Pfam" id="PF13229"/>
    </source>
</evidence>
<feature type="domain" description="Right handed beta helix" evidence="3">
    <location>
        <begin position="97"/>
        <end position="247"/>
    </location>
</feature>
<protein>
    <submittedName>
        <fullName evidence="4">Nitrous oxide reductase family maturation protein NosD</fullName>
    </submittedName>
</protein>
<evidence type="ECO:0000313" key="5">
    <source>
        <dbReference type="Proteomes" id="UP001597124"/>
    </source>
</evidence>
<sequence length="374" mass="38083">MAAMTRSADMTLRLALATALASGSAGASAATLAVGGNGAYATLAEAARNAEAGDTIVLAPGLYEGARFHANDLTIRAAADAVPGSVVVGGDTVAGKGLFVIAGDDVTIMGITFEGARAPDGNGAGIRVEGRNLTVTDARFSGNEMGILANGVDGSVLTVRRSRFTGTASRAPDRLGHAIYANSIARLVVTGSTFARGTRGHYIKSRALDTRITDNRIDDTNGSASYLIDLPEGGGATISDNLLVKGPNPDNCCTAIAYGFEMRKGGSYVNPPALVRVSGNRFVNRAPGTVTFFANRAAPANAATLANNEMIAEQGRIVAASGNATVNGKAAASYFANAAAFAEMALKPPMSGIFALLGFGLAGIIVGRRKPVTR</sequence>
<feature type="signal peptide" evidence="2">
    <location>
        <begin position="1"/>
        <end position="29"/>
    </location>
</feature>
<dbReference type="Proteomes" id="UP001597124">
    <property type="component" value="Unassembled WGS sequence"/>
</dbReference>
<keyword evidence="2" id="KW-0732">Signal</keyword>
<dbReference type="SUPFAM" id="SSF51126">
    <property type="entry name" value="Pectin lyase-like"/>
    <property type="match status" value="1"/>
</dbReference>
<dbReference type="Pfam" id="PF13229">
    <property type="entry name" value="Beta_helix"/>
    <property type="match status" value="1"/>
</dbReference>
<dbReference type="Gene3D" id="2.160.20.10">
    <property type="entry name" value="Single-stranded right-handed beta-helix, Pectin lyase-like"/>
    <property type="match status" value="1"/>
</dbReference>
<organism evidence="4 5">
    <name type="scientific">Sphingosinicella xenopeptidilytica</name>
    <dbReference type="NCBI Taxonomy" id="364098"/>
    <lineage>
        <taxon>Bacteria</taxon>
        <taxon>Pseudomonadati</taxon>
        <taxon>Pseudomonadota</taxon>
        <taxon>Alphaproteobacteria</taxon>
        <taxon>Sphingomonadales</taxon>
        <taxon>Sphingosinicellaceae</taxon>
        <taxon>Sphingosinicella</taxon>
    </lineage>
</organism>
<keyword evidence="5" id="KW-1185">Reference proteome</keyword>
<dbReference type="InterPro" id="IPR012334">
    <property type="entry name" value="Pectin_lyas_fold"/>
</dbReference>
<dbReference type="InterPro" id="IPR006626">
    <property type="entry name" value="PbH1"/>
</dbReference>
<evidence type="ECO:0000256" key="1">
    <source>
        <dbReference type="SAM" id="Phobius"/>
    </source>
</evidence>
<evidence type="ECO:0000313" key="4">
    <source>
        <dbReference type="EMBL" id="MFD0847456.1"/>
    </source>
</evidence>
<reference evidence="5" key="1">
    <citation type="journal article" date="2019" name="Int. J. Syst. Evol. Microbiol.">
        <title>The Global Catalogue of Microorganisms (GCM) 10K type strain sequencing project: providing services to taxonomists for standard genome sequencing and annotation.</title>
        <authorList>
            <consortium name="The Broad Institute Genomics Platform"/>
            <consortium name="The Broad Institute Genome Sequencing Center for Infectious Disease"/>
            <person name="Wu L."/>
            <person name="Ma J."/>
        </authorList>
    </citation>
    <scope>NUCLEOTIDE SEQUENCE [LARGE SCALE GENOMIC DNA]</scope>
    <source>
        <strain evidence="5">CCUG 52537</strain>
    </source>
</reference>
<gene>
    <name evidence="4" type="ORF">ACFQ00_03910</name>
</gene>
<accession>A0ABW3C195</accession>
<dbReference type="InterPro" id="IPR011050">
    <property type="entry name" value="Pectin_lyase_fold/virulence"/>
</dbReference>